<dbReference type="RefSeq" id="WP_100319126.1">
    <property type="nucleotide sequence ID" value="NZ_CP024899.1"/>
</dbReference>
<evidence type="ECO:0000313" key="2">
    <source>
        <dbReference type="Proteomes" id="UP000228948"/>
    </source>
</evidence>
<sequence>MKDQKKPTTPSRTANLIEGVETEIKESANTSHTRPYKLKASPQRYIETGLFLPDFCDTHMTKYRAVMYEY</sequence>
<dbReference type="Proteomes" id="UP000228948">
    <property type="component" value="Chromosome"/>
</dbReference>
<dbReference type="KEGG" id="rbg:BG454_07795"/>
<dbReference type="EMBL" id="CP024899">
    <property type="protein sequence ID" value="ATX65742.1"/>
    <property type="molecule type" value="Genomic_DNA"/>
</dbReference>
<keyword evidence="2" id="KW-1185">Reference proteome</keyword>
<reference evidence="1 2" key="1">
    <citation type="submission" date="2017-11" db="EMBL/GenBank/DDBJ databases">
        <title>Revised Sequence and Annotation of the Rhodobaca barguzinensis strain alga05 Genome.</title>
        <authorList>
            <person name="Kopejtka K."/>
            <person name="Tomasch J.M."/>
            <person name="Bunk B."/>
            <person name="Koblizek M."/>
        </authorList>
    </citation>
    <scope>NUCLEOTIDE SEQUENCE [LARGE SCALE GENOMIC DNA]</scope>
    <source>
        <strain evidence="2">alga05</strain>
    </source>
</reference>
<dbReference type="AlphaFoldDB" id="A0A2K8K8G9"/>
<gene>
    <name evidence="1" type="ORF">BG454_07795</name>
</gene>
<organism evidence="1 2">
    <name type="scientific">Roseinatronobacter bogoriensis subsp. barguzinensis</name>
    <dbReference type="NCBI Taxonomy" id="441209"/>
    <lineage>
        <taxon>Bacteria</taxon>
        <taxon>Pseudomonadati</taxon>
        <taxon>Pseudomonadota</taxon>
        <taxon>Alphaproteobacteria</taxon>
        <taxon>Rhodobacterales</taxon>
        <taxon>Paracoccaceae</taxon>
        <taxon>Roseinatronobacter</taxon>
    </lineage>
</organism>
<name>A0A2K8K8G9_9RHOB</name>
<protein>
    <submittedName>
        <fullName evidence="1">Uncharacterized protein</fullName>
    </submittedName>
</protein>
<proteinExistence type="predicted"/>
<accession>A0A2K8K8G9</accession>
<dbReference type="STRING" id="441209.GCA_001870665_01336"/>
<evidence type="ECO:0000313" key="1">
    <source>
        <dbReference type="EMBL" id="ATX65742.1"/>
    </source>
</evidence>